<reference evidence="2" key="1">
    <citation type="submission" date="2022-11" db="UniProtKB">
        <authorList>
            <consortium name="WormBaseParasite"/>
        </authorList>
    </citation>
    <scope>IDENTIFICATION</scope>
</reference>
<accession>A0AC34FL71</accession>
<name>A0AC34FL71_9BILA</name>
<sequence length="130" mass="14707">MYVKTHLINIAFISLIIFSTVLSDCSTDDATKVESCYDTYMSTLNVSTITFNNYQAAITNLQQTWPGIGEFCHIQWDLENCLKPYKNCMDKNNFTKVPTFGGNNAGDYIGNYYESVYMCGNGYSCKFAEV</sequence>
<protein>
    <submittedName>
        <fullName evidence="2">Transmembrane protein</fullName>
    </submittedName>
</protein>
<organism evidence="1 2">
    <name type="scientific">Panagrolaimus sp. ES5</name>
    <dbReference type="NCBI Taxonomy" id="591445"/>
    <lineage>
        <taxon>Eukaryota</taxon>
        <taxon>Metazoa</taxon>
        <taxon>Ecdysozoa</taxon>
        <taxon>Nematoda</taxon>
        <taxon>Chromadorea</taxon>
        <taxon>Rhabditida</taxon>
        <taxon>Tylenchina</taxon>
        <taxon>Panagrolaimomorpha</taxon>
        <taxon>Panagrolaimoidea</taxon>
        <taxon>Panagrolaimidae</taxon>
        <taxon>Panagrolaimus</taxon>
    </lineage>
</organism>
<dbReference type="Proteomes" id="UP000887579">
    <property type="component" value="Unplaced"/>
</dbReference>
<dbReference type="WBParaSite" id="ES5_v2.g18111.t1">
    <property type="protein sequence ID" value="ES5_v2.g18111.t1"/>
    <property type="gene ID" value="ES5_v2.g18111"/>
</dbReference>
<proteinExistence type="predicted"/>
<evidence type="ECO:0000313" key="1">
    <source>
        <dbReference type="Proteomes" id="UP000887579"/>
    </source>
</evidence>
<evidence type="ECO:0000313" key="2">
    <source>
        <dbReference type="WBParaSite" id="ES5_v2.g18111.t1"/>
    </source>
</evidence>